<dbReference type="InterPro" id="IPR015943">
    <property type="entry name" value="WD40/YVTN_repeat-like_dom_sf"/>
</dbReference>
<dbReference type="EMBL" id="JARBDR010000903">
    <property type="protein sequence ID" value="KAJ8304347.1"/>
    <property type="molecule type" value="Genomic_DNA"/>
</dbReference>
<feature type="repeat" description="WD" evidence="3">
    <location>
        <begin position="221"/>
        <end position="262"/>
    </location>
</feature>
<feature type="repeat" description="WD" evidence="3">
    <location>
        <begin position="135"/>
        <end position="176"/>
    </location>
</feature>
<organism evidence="5 6">
    <name type="scientific">Tegillarca granosa</name>
    <name type="common">Malaysian cockle</name>
    <name type="synonym">Anadara granosa</name>
    <dbReference type="NCBI Taxonomy" id="220873"/>
    <lineage>
        <taxon>Eukaryota</taxon>
        <taxon>Metazoa</taxon>
        <taxon>Spiralia</taxon>
        <taxon>Lophotrochozoa</taxon>
        <taxon>Mollusca</taxon>
        <taxon>Bivalvia</taxon>
        <taxon>Autobranchia</taxon>
        <taxon>Pteriomorphia</taxon>
        <taxon>Arcoida</taxon>
        <taxon>Arcoidea</taxon>
        <taxon>Arcidae</taxon>
        <taxon>Tegillarca</taxon>
    </lineage>
</organism>
<name>A0ABQ9EL76_TEGGR</name>
<dbReference type="InterPro" id="IPR019775">
    <property type="entry name" value="WD40_repeat_CS"/>
</dbReference>
<comment type="caution">
    <text evidence="5">The sequence shown here is derived from an EMBL/GenBank/DDBJ whole genome shotgun (WGS) entry which is preliminary data.</text>
</comment>
<dbReference type="InterPro" id="IPR020472">
    <property type="entry name" value="WD40_PAC1"/>
</dbReference>
<keyword evidence="6" id="KW-1185">Reference proteome</keyword>
<keyword evidence="2" id="KW-0677">Repeat</keyword>
<sequence>MASENLRVDNQETIEALTREAEALKKKLEEEKAKLNDVDMCVATRPIEGLTQFNIKQRKVLKGHHGKVLCMNWSTDKRHIVSSSQEHAVTMPTTWVMACSYGPTGDVVACGGLDNKCTIYPLTFEEDPASKKKAVATHTSYLSCCTFTSSDKQILTGSGDSTCALWDVESGQLIQSFHGHAGDVMSIDLSPSETGNLFVSGGCDKVAMVWDMRTGECVQVFEGHESDINSVRFYPSGDAFATGSDDATCRLFDLRADREVNCYKKESIIFGCNSVDFSISDCITLYFLTGRLLFGGYNDYTVNIWDVLKGNRVTILYAHDNRVSCLGVSPDGTALCTGSWDNTLKIWA</sequence>
<feature type="coiled-coil region" evidence="4">
    <location>
        <begin position="7"/>
        <end position="41"/>
    </location>
</feature>
<evidence type="ECO:0000256" key="1">
    <source>
        <dbReference type="ARBA" id="ARBA00022574"/>
    </source>
</evidence>
<dbReference type="PANTHER" id="PTHR19850">
    <property type="entry name" value="GUANINE NUCLEOTIDE-BINDING PROTEIN BETA G PROTEIN BETA"/>
    <property type="match status" value="1"/>
</dbReference>
<keyword evidence="1 3" id="KW-0853">WD repeat</keyword>
<dbReference type="Proteomes" id="UP001217089">
    <property type="component" value="Unassembled WGS sequence"/>
</dbReference>
<dbReference type="Pfam" id="PF25391">
    <property type="entry name" value="WD40_Gbeta"/>
    <property type="match status" value="1"/>
</dbReference>
<evidence type="ECO:0008006" key="7">
    <source>
        <dbReference type="Google" id="ProtNLM"/>
    </source>
</evidence>
<dbReference type="Gene3D" id="2.130.10.10">
    <property type="entry name" value="YVTN repeat-like/Quinoprotein amine dehydrogenase"/>
    <property type="match status" value="1"/>
</dbReference>
<dbReference type="SUPFAM" id="SSF50978">
    <property type="entry name" value="WD40 repeat-like"/>
    <property type="match status" value="1"/>
</dbReference>
<feature type="repeat" description="WD" evidence="3">
    <location>
        <begin position="316"/>
        <end position="348"/>
    </location>
</feature>
<dbReference type="PIRSF" id="PIRSF002394">
    <property type="entry name" value="GN-bd_beta"/>
    <property type="match status" value="1"/>
</dbReference>
<dbReference type="InterPro" id="IPR016346">
    <property type="entry name" value="G-protein_beta_1-5"/>
</dbReference>
<accession>A0ABQ9EL76</accession>
<dbReference type="PROSITE" id="PS50294">
    <property type="entry name" value="WD_REPEATS_REGION"/>
    <property type="match status" value="4"/>
</dbReference>
<reference evidence="5 6" key="1">
    <citation type="submission" date="2022-12" db="EMBL/GenBank/DDBJ databases">
        <title>Chromosome-level genome of Tegillarca granosa.</title>
        <authorList>
            <person name="Kim J."/>
        </authorList>
    </citation>
    <scope>NUCLEOTIDE SEQUENCE [LARGE SCALE GENOMIC DNA]</scope>
    <source>
        <strain evidence="5">Teg-2019</strain>
        <tissue evidence="5">Adductor muscle</tissue>
    </source>
</reference>
<feature type="repeat" description="WD" evidence="3">
    <location>
        <begin position="177"/>
        <end position="220"/>
    </location>
</feature>
<dbReference type="PRINTS" id="PR00320">
    <property type="entry name" value="GPROTEINBRPT"/>
</dbReference>
<dbReference type="CDD" id="cd00200">
    <property type="entry name" value="WD40"/>
    <property type="match status" value="1"/>
</dbReference>
<dbReference type="PROSITE" id="PS50082">
    <property type="entry name" value="WD_REPEATS_2"/>
    <property type="match status" value="4"/>
</dbReference>
<evidence type="ECO:0000256" key="4">
    <source>
        <dbReference type="SAM" id="Coils"/>
    </source>
</evidence>
<dbReference type="PROSITE" id="PS00678">
    <property type="entry name" value="WD_REPEATS_1"/>
    <property type="match status" value="1"/>
</dbReference>
<protein>
    <recommendedName>
        <fullName evidence="7">Guanine nucleotide-binding protein subunit beta-5</fullName>
    </recommendedName>
</protein>
<evidence type="ECO:0000313" key="5">
    <source>
        <dbReference type="EMBL" id="KAJ8304347.1"/>
    </source>
</evidence>
<dbReference type="InterPro" id="IPR001680">
    <property type="entry name" value="WD40_rpt"/>
</dbReference>
<dbReference type="SMART" id="SM00320">
    <property type="entry name" value="WD40"/>
    <property type="match status" value="6"/>
</dbReference>
<gene>
    <name evidence="5" type="ORF">KUTeg_017930</name>
</gene>
<proteinExistence type="predicted"/>
<dbReference type="InterPro" id="IPR036322">
    <property type="entry name" value="WD40_repeat_dom_sf"/>
</dbReference>
<keyword evidence="4" id="KW-0175">Coiled coil</keyword>
<evidence type="ECO:0000256" key="3">
    <source>
        <dbReference type="PROSITE-ProRule" id="PRU00221"/>
    </source>
</evidence>
<evidence type="ECO:0000313" key="6">
    <source>
        <dbReference type="Proteomes" id="UP001217089"/>
    </source>
</evidence>
<evidence type="ECO:0000256" key="2">
    <source>
        <dbReference type="ARBA" id="ARBA00022737"/>
    </source>
</evidence>